<dbReference type="PROSITE" id="PS01286">
    <property type="entry name" value="FA58C_2"/>
    <property type="match status" value="1"/>
</dbReference>
<proteinExistence type="predicted"/>
<dbReference type="EMBL" id="JARBDR010000919">
    <property type="protein sequence ID" value="KAJ8300154.1"/>
    <property type="molecule type" value="Genomic_DNA"/>
</dbReference>
<dbReference type="PROSITE" id="PS50022">
    <property type="entry name" value="FA58C_3"/>
    <property type="match status" value="1"/>
</dbReference>
<dbReference type="InterPro" id="IPR000421">
    <property type="entry name" value="FA58C"/>
</dbReference>
<dbReference type="Proteomes" id="UP001217089">
    <property type="component" value="Unassembled WGS sequence"/>
</dbReference>
<evidence type="ECO:0000259" key="1">
    <source>
        <dbReference type="PROSITE" id="PS50022"/>
    </source>
</evidence>
<accession>A0ABQ9E401</accession>
<reference evidence="2 3" key="1">
    <citation type="submission" date="2022-12" db="EMBL/GenBank/DDBJ databases">
        <title>Chromosome-level genome of Tegillarca granosa.</title>
        <authorList>
            <person name="Kim J."/>
        </authorList>
    </citation>
    <scope>NUCLEOTIDE SEQUENCE [LARGE SCALE GENOMIC DNA]</scope>
    <source>
        <strain evidence="2">Teg-2019</strain>
        <tissue evidence="2">Adductor muscle</tissue>
    </source>
</reference>
<gene>
    <name evidence="2" type="ORF">KUTeg_021673</name>
</gene>
<organism evidence="2 3">
    <name type="scientific">Tegillarca granosa</name>
    <name type="common">Malaysian cockle</name>
    <name type="synonym">Anadara granosa</name>
    <dbReference type="NCBI Taxonomy" id="220873"/>
    <lineage>
        <taxon>Eukaryota</taxon>
        <taxon>Metazoa</taxon>
        <taxon>Spiralia</taxon>
        <taxon>Lophotrochozoa</taxon>
        <taxon>Mollusca</taxon>
        <taxon>Bivalvia</taxon>
        <taxon>Autobranchia</taxon>
        <taxon>Pteriomorphia</taxon>
        <taxon>Arcoida</taxon>
        <taxon>Arcoidea</taxon>
        <taxon>Arcidae</taxon>
        <taxon>Tegillarca</taxon>
    </lineage>
</organism>
<sequence>MIIWGFRGMEYAAFFLLEYQREDDGEWIRFRKRNGEEKFKGNSNTYLAEVRDVDPPIIGKRIRFIPYADHARTVCMRVELHGCKWPEIANKSNITTNGIMEKKKGLVVEREEQAKNNHD</sequence>
<feature type="domain" description="F5/8 type C" evidence="1">
    <location>
        <begin position="1"/>
        <end position="83"/>
    </location>
</feature>
<dbReference type="InterPro" id="IPR008979">
    <property type="entry name" value="Galactose-bd-like_sf"/>
</dbReference>
<keyword evidence="3" id="KW-1185">Reference proteome</keyword>
<evidence type="ECO:0000313" key="3">
    <source>
        <dbReference type="Proteomes" id="UP001217089"/>
    </source>
</evidence>
<comment type="caution">
    <text evidence="2">The sequence shown here is derived from an EMBL/GenBank/DDBJ whole genome shotgun (WGS) entry which is preliminary data.</text>
</comment>
<evidence type="ECO:0000313" key="2">
    <source>
        <dbReference type="EMBL" id="KAJ8300154.1"/>
    </source>
</evidence>
<dbReference type="Gene3D" id="2.60.120.260">
    <property type="entry name" value="Galactose-binding domain-like"/>
    <property type="match status" value="1"/>
</dbReference>
<name>A0ABQ9E401_TEGGR</name>
<protein>
    <recommendedName>
        <fullName evidence="1">F5/8 type C domain-containing protein</fullName>
    </recommendedName>
</protein>
<dbReference type="SUPFAM" id="SSF49785">
    <property type="entry name" value="Galactose-binding domain-like"/>
    <property type="match status" value="1"/>
</dbReference>